<name>A0A1M3SZA4_ASPLC</name>
<accession>A0A1M3SZA4</accession>
<organism evidence="1 2">
    <name type="scientific">Aspergillus luchuensis (strain CBS 106.47)</name>
    <dbReference type="NCBI Taxonomy" id="1137211"/>
    <lineage>
        <taxon>Eukaryota</taxon>
        <taxon>Fungi</taxon>
        <taxon>Dikarya</taxon>
        <taxon>Ascomycota</taxon>
        <taxon>Pezizomycotina</taxon>
        <taxon>Eurotiomycetes</taxon>
        <taxon>Eurotiomycetidae</taxon>
        <taxon>Eurotiales</taxon>
        <taxon>Aspergillaceae</taxon>
        <taxon>Aspergillus</taxon>
        <taxon>Aspergillus subgen. Circumdati</taxon>
    </lineage>
</organism>
<evidence type="ECO:0000313" key="2">
    <source>
        <dbReference type="Proteomes" id="UP000184063"/>
    </source>
</evidence>
<dbReference type="Proteomes" id="UP000184063">
    <property type="component" value="Unassembled WGS sequence"/>
</dbReference>
<proteinExistence type="predicted"/>
<dbReference type="EMBL" id="KV878270">
    <property type="protein sequence ID" value="OJZ79844.1"/>
    <property type="molecule type" value="Genomic_DNA"/>
</dbReference>
<dbReference type="AlphaFoldDB" id="A0A1M3SZA4"/>
<sequence>MKTLSIKEAMVKAAVVDWNDLFCEWLLREENRLCYERDRYLFAQYLARSLRDNPFLKMFYIIKISKVIRTNSALLSRCRRMSAVNDIIRQMQETRANDESANIMSFGRALMDVRVIVPS</sequence>
<gene>
    <name evidence="1" type="ORF">ASPFODRAFT_520024</name>
</gene>
<evidence type="ECO:0000313" key="1">
    <source>
        <dbReference type="EMBL" id="OJZ79844.1"/>
    </source>
</evidence>
<protein>
    <submittedName>
        <fullName evidence="1">Uncharacterized protein</fullName>
    </submittedName>
</protein>
<reference evidence="2" key="1">
    <citation type="journal article" date="2017" name="Genome Biol.">
        <title>Comparative genomics reveals high biological diversity and specific adaptations in the industrially and medically important fungal genus Aspergillus.</title>
        <authorList>
            <person name="de Vries R.P."/>
            <person name="Riley R."/>
            <person name="Wiebenga A."/>
            <person name="Aguilar-Osorio G."/>
            <person name="Amillis S."/>
            <person name="Uchima C.A."/>
            <person name="Anderluh G."/>
            <person name="Asadollahi M."/>
            <person name="Askin M."/>
            <person name="Barry K."/>
            <person name="Battaglia E."/>
            <person name="Bayram O."/>
            <person name="Benocci T."/>
            <person name="Braus-Stromeyer S.A."/>
            <person name="Caldana C."/>
            <person name="Canovas D."/>
            <person name="Cerqueira G.C."/>
            <person name="Chen F."/>
            <person name="Chen W."/>
            <person name="Choi C."/>
            <person name="Clum A."/>
            <person name="Dos Santos R.A."/>
            <person name="Damasio A.R."/>
            <person name="Diallinas G."/>
            <person name="Emri T."/>
            <person name="Fekete E."/>
            <person name="Flipphi M."/>
            <person name="Freyberg S."/>
            <person name="Gallo A."/>
            <person name="Gournas C."/>
            <person name="Habgood R."/>
            <person name="Hainaut M."/>
            <person name="Harispe M.L."/>
            <person name="Henrissat B."/>
            <person name="Hilden K.S."/>
            <person name="Hope R."/>
            <person name="Hossain A."/>
            <person name="Karabika E."/>
            <person name="Karaffa L."/>
            <person name="Karanyi Z."/>
            <person name="Krasevec N."/>
            <person name="Kuo A."/>
            <person name="Kusch H."/>
            <person name="LaButti K."/>
            <person name="Lagendijk E.L."/>
            <person name="Lapidus A."/>
            <person name="Levasseur A."/>
            <person name="Lindquist E."/>
            <person name="Lipzen A."/>
            <person name="Logrieco A.F."/>
            <person name="MacCabe A."/>
            <person name="Maekelae M.R."/>
            <person name="Malavazi I."/>
            <person name="Melin P."/>
            <person name="Meyer V."/>
            <person name="Mielnichuk N."/>
            <person name="Miskei M."/>
            <person name="Molnar A.P."/>
            <person name="Mule G."/>
            <person name="Ngan C.Y."/>
            <person name="Orejas M."/>
            <person name="Orosz E."/>
            <person name="Ouedraogo J.P."/>
            <person name="Overkamp K.M."/>
            <person name="Park H.-S."/>
            <person name="Perrone G."/>
            <person name="Piumi F."/>
            <person name="Punt P.J."/>
            <person name="Ram A.F."/>
            <person name="Ramon A."/>
            <person name="Rauscher S."/>
            <person name="Record E."/>
            <person name="Riano-Pachon D.M."/>
            <person name="Robert V."/>
            <person name="Roehrig J."/>
            <person name="Ruller R."/>
            <person name="Salamov A."/>
            <person name="Salih N.S."/>
            <person name="Samson R.A."/>
            <person name="Sandor E."/>
            <person name="Sanguinetti M."/>
            <person name="Schuetze T."/>
            <person name="Sepcic K."/>
            <person name="Shelest E."/>
            <person name="Sherlock G."/>
            <person name="Sophianopoulou V."/>
            <person name="Squina F.M."/>
            <person name="Sun H."/>
            <person name="Susca A."/>
            <person name="Todd R.B."/>
            <person name="Tsang A."/>
            <person name="Unkles S.E."/>
            <person name="van de Wiele N."/>
            <person name="van Rossen-Uffink D."/>
            <person name="Oliveira J.V."/>
            <person name="Vesth T.C."/>
            <person name="Visser J."/>
            <person name="Yu J.-H."/>
            <person name="Zhou M."/>
            <person name="Andersen M.R."/>
            <person name="Archer D.B."/>
            <person name="Baker S.E."/>
            <person name="Benoit I."/>
            <person name="Brakhage A.A."/>
            <person name="Braus G.H."/>
            <person name="Fischer R."/>
            <person name="Frisvad J.C."/>
            <person name="Goldman G.H."/>
            <person name="Houbraken J."/>
            <person name="Oakley B."/>
            <person name="Pocsi I."/>
            <person name="Scazzocchio C."/>
            <person name="Seiboth B."/>
            <person name="vanKuyk P.A."/>
            <person name="Wortman J."/>
            <person name="Dyer P.S."/>
            <person name="Grigoriev I.V."/>
        </authorList>
    </citation>
    <scope>NUCLEOTIDE SEQUENCE [LARGE SCALE GENOMIC DNA]</scope>
    <source>
        <strain evidence="2">CBS 106.47</strain>
    </source>
</reference>
<dbReference type="VEuPathDB" id="FungiDB:ASPFODRAFT_520024"/>